<gene>
    <name evidence="2" type="ORF">DR864_28680</name>
</gene>
<organism evidence="2 3">
    <name type="scientific">Runella rosea</name>
    <dbReference type="NCBI Taxonomy" id="2259595"/>
    <lineage>
        <taxon>Bacteria</taxon>
        <taxon>Pseudomonadati</taxon>
        <taxon>Bacteroidota</taxon>
        <taxon>Cytophagia</taxon>
        <taxon>Cytophagales</taxon>
        <taxon>Spirosomataceae</taxon>
        <taxon>Runella</taxon>
    </lineage>
</organism>
<dbReference type="InterPro" id="IPR019096">
    <property type="entry name" value="YopX_protein"/>
</dbReference>
<evidence type="ECO:0000313" key="2">
    <source>
        <dbReference type="EMBL" id="AXE21847.1"/>
    </source>
</evidence>
<proteinExistence type="predicted"/>
<dbReference type="InterPro" id="IPR023385">
    <property type="entry name" value="YopX-like_C"/>
</dbReference>
<dbReference type="Proteomes" id="UP000251993">
    <property type="component" value="Plasmid unnamed2"/>
</dbReference>
<dbReference type="KEGG" id="run:DR864_28680"/>
<dbReference type="AlphaFoldDB" id="A0A344TT76"/>
<dbReference type="Pfam" id="PF09643">
    <property type="entry name" value="YopX"/>
    <property type="match status" value="1"/>
</dbReference>
<reference evidence="2 3" key="1">
    <citation type="submission" date="2018-07" db="EMBL/GenBank/DDBJ databases">
        <title>Genome sequencing of Runella.</title>
        <authorList>
            <person name="Baek M.-G."/>
            <person name="Yi H."/>
        </authorList>
    </citation>
    <scope>NUCLEOTIDE SEQUENCE [LARGE SCALE GENOMIC DNA]</scope>
    <source>
        <strain evidence="2 3">HYN0085</strain>
        <plasmid evidence="2 3">unnamed2</plasmid>
    </source>
</reference>
<sequence length="156" mass="18095">MDWLPNKRNVFKVWDGKRMHLSPVKLTLDGLPVQLHIDEGLKLILPDGSAFQSNSKSKRFIELQYIGFSDKNGENLFEADIVNFNGQPCVILWNQFSKAYHFYTVKDNKLHLEGPVRSLHEKEIEILGNILENPEFIKPFRVQINNSFNNPRRMAG</sequence>
<accession>A0A344TT76</accession>
<keyword evidence="3" id="KW-1185">Reference proteome</keyword>
<protein>
    <recommendedName>
        <fullName evidence="1">YopX protein domain-containing protein</fullName>
    </recommendedName>
</protein>
<dbReference type="SUPFAM" id="SSF159006">
    <property type="entry name" value="YopX-like"/>
    <property type="match status" value="1"/>
</dbReference>
<dbReference type="OrthoDB" id="1809393at2"/>
<evidence type="ECO:0000259" key="1">
    <source>
        <dbReference type="Pfam" id="PF09643"/>
    </source>
</evidence>
<geneLocation type="plasmid" evidence="2 3">
    <name>unnamed2</name>
</geneLocation>
<feature type="domain" description="YopX protein" evidence="1">
    <location>
        <begin position="11"/>
        <end position="137"/>
    </location>
</feature>
<dbReference type="RefSeq" id="WP_114070587.1">
    <property type="nucleotide sequence ID" value="NZ_CP030852.1"/>
</dbReference>
<evidence type="ECO:0000313" key="3">
    <source>
        <dbReference type="Proteomes" id="UP000251993"/>
    </source>
</evidence>
<name>A0A344TT76_9BACT</name>
<keyword evidence="2" id="KW-0614">Plasmid</keyword>
<dbReference type="Gene3D" id="2.30.30.290">
    <property type="entry name" value="YopX-like domains"/>
    <property type="match status" value="1"/>
</dbReference>
<dbReference type="EMBL" id="CP030852">
    <property type="protein sequence ID" value="AXE21847.1"/>
    <property type="molecule type" value="Genomic_DNA"/>
</dbReference>